<feature type="domain" description="Bin3-type SAM" evidence="8">
    <location>
        <begin position="347"/>
        <end position="596"/>
    </location>
</feature>
<evidence type="ECO:0000259" key="8">
    <source>
        <dbReference type="PROSITE" id="PS51515"/>
    </source>
</evidence>
<evidence type="ECO:0000256" key="1">
    <source>
        <dbReference type="ARBA" id="ARBA00008361"/>
    </source>
</evidence>
<dbReference type="GO" id="GO:0008171">
    <property type="term" value="F:O-methyltransferase activity"/>
    <property type="evidence" value="ECO:0007669"/>
    <property type="project" value="UniProtKB-UniRule"/>
</dbReference>
<dbReference type="GO" id="GO:0032259">
    <property type="term" value="P:methylation"/>
    <property type="evidence" value="ECO:0007669"/>
    <property type="project" value="UniProtKB-KW"/>
</dbReference>
<dbReference type="InterPro" id="IPR039772">
    <property type="entry name" value="Bin3-like"/>
</dbReference>
<dbReference type="InterPro" id="IPR029063">
    <property type="entry name" value="SAM-dependent_MTases_sf"/>
</dbReference>
<dbReference type="SUPFAM" id="SSF53335">
    <property type="entry name" value="S-adenosyl-L-methionine-dependent methyltransferases"/>
    <property type="match status" value="1"/>
</dbReference>
<dbReference type="Pfam" id="PF13847">
    <property type="entry name" value="Methyltransf_31"/>
    <property type="match status" value="1"/>
</dbReference>
<dbReference type="EC" id="2.1.1.-" evidence="6"/>
<dbReference type="InterPro" id="IPR024160">
    <property type="entry name" value="BIN3_SAM-bd_dom"/>
</dbReference>
<protein>
    <recommendedName>
        <fullName evidence="6">RNA methyltransferase</fullName>
        <ecNumber evidence="6">2.1.1.-</ecNumber>
    </recommendedName>
</protein>
<feature type="region of interest" description="Disordered" evidence="7">
    <location>
        <begin position="1"/>
        <end position="20"/>
    </location>
</feature>
<keyword evidence="4 5" id="KW-0949">S-adenosyl-L-methionine</keyword>
<feature type="compositionally biased region" description="Low complexity" evidence="7">
    <location>
        <begin position="49"/>
        <end position="59"/>
    </location>
</feature>
<feature type="compositionally biased region" description="Basic and acidic residues" evidence="7">
    <location>
        <begin position="1"/>
        <end position="12"/>
    </location>
</feature>
<feature type="region of interest" description="Disordered" evidence="7">
    <location>
        <begin position="32"/>
        <end position="95"/>
    </location>
</feature>
<dbReference type="GO" id="GO:0017069">
    <property type="term" value="F:snRNA binding"/>
    <property type="evidence" value="ECO:0007669"/>
    <property type="project" value="TreeGrafter"/>
</dbReference>
<feature type="region of interest" description="Disordered" evidence="7">
    <location>
        <begin position="126"/>
        <end position="145"/>
    </location>
</feature>
<dbReference type="PANTHER" id="PTHR12315:SF0">
    <property type="entry name" value="7SK SNRNA METHYLPHOSPHATE CAPPING ENZYME"/>
    <property type="match status" value="1"/>
</dbReference>
<dbReference type="GO" id="GO:0008173">
    <property type="term" value="F:RNA methyltransferase activity"/>
    <property type="evidence" value="ECO:0007669"/>
    <property type="project" value="UniProtKB-UniRule"/>
</dbReference>
<reference evidence="9" key="2">
    <citation type="submission" date="2016-06" db="EMBL/GenBank/DDBJ databases">
        <title>The genome of a short-lived fish provides insights into sex chromosome evolution and the genetic control of aging.</title>
        <authorList>
            <person name="Reichwald K."/>
            <person name="Felder M."/>
            <person name="Petzold A."/>
            <person name="Koch P."/>
            <person name="Groth M."/>
            <person name="Platzer M."/>
        </authorList>
    </citation>
    <scope>NUCLEOTIDE SEQUENCE</scope>
    <source>
        <tissue evidence="9">Brain</tissue>
    </source>
</reference>
<dbReference type="EMBL" id="HADZ01016434">
    <property type="protein sequence ID" value="SBP80375.1"/>
    <property type="molecule type" value="Transcribed_RNA"/>
</dbReference>
<organism evidence="9">
    <name type="scientific">Nothobranchius kadleci</name>
    <name type="common">African annual killifish</name>
    <dbReference type="NCBI Taxonomy" id="1051664"/>
    <lineage>
        <taxon>Eukaryota</taxon>
        <taxon>Metazoa</taxon>
        <taxon>Chordata</taxon>
        <taxon>Craniata</taxon>
        <taxon>Vertebrata</taxon>
        <taxon>Euteleostomi</taxon>
        <taxon>Actinopterygii</taxon>
        <taxon>Neopterygii</taxon>
        <taxon>Teleostei</taxon>
        <taxon>Neoteleostei</taxon>
        <taxon>Acanthomorphata</taxon>
        <taxon>Ovalentaria</taxon>
        <taxon>Atherinomorphae</taxon>
        <taxon>Cyprinodontiformes</taxon>
        <taxon>Nothobranchiidae</taxon>
        <taxon>Nothobranchius</taxon>
    </lineage>
</organism>
<dbReference type="CDD" id="cd02440">
    <property type="entry name" value="AdoMet_MTases"/>
    <property type="match status" value="1"/>
</dbReference>
<dbReference type="InterPro" id="IPR025714">
    <property type="entry name" value="Methyltranfer_dom"/>
</dbReference>
<feature type="region of interest" description="Disordered" evidence="7">
    <location>
        <begin position="230"/>
        <end position="270"/>
    </location>
</feature>
<evidence type="ECO:0000256" key="4">
    <source>
        <dbReference type="ARBA" id="ARBA00022691"/>
    </source>
</evidence>
<evidence type="ECO:0000313" key="9">
    <source>
        <dbReference type="EMBL" id="SBP80375.1"/>
    </source>
</evidence>
<dbReference type="GO" id="GO:0040031">
    <property type="term" value="P:snRNA modification"/>
    <property type="evidence" value="ECO:0007669"/>
    <property type="project" value="TreeGrafter"/>
</dbReference>
<dbReference type="InterPro" id="IPR010675">
    <property type="entry name" value="Bin3_C"/>
</dbReference>
<keyword evidence="3 6" id="KW-0808">Transferase</keyword>
<sequence>MIRRSLDQEPILHPDPPIKLSPAFPVSVSLSAEPQLAKTHPPSLPKNGLQPPSISQPLLPDAPPPAHRGGKRRYSVGINVRGVAKRRRRAKSESQAEPLLPSHFLLGGNIFDPLNLNSLLDEDVNRNTNQETPKDSPLPSRSRDPVEILVPRDITDPLNLKGGAEVGEAAGVLLSPLKSRRRHRYRHHGGGEKEALPARLFLPTAGFSGGSVSASPLTCELNTTITCREDVAPPPVLPRRHTHPPPGPTHKPANQRRRRRTTSAKSADGATDFVTTATTSLPTKFQTPLVGGAKAVRCAGSHLGSVRTPGEKTKDRHRYQYGNHCSFYGYHGFYGDQYEGRVGAEEDLRPHLLEADWFRDKRVLDIGCGTGHLTLTIARRFNPTHILGVELHDRLVHAARQNIRHFLSHDLVVEDRGRKKREEVMEEVQQALSLLPFPLSFRVSRGPLVAPPLSLPSSISSSRFPNNVTFIQGSYVSEGVTWPGQGQYDVIMCLGVTKWVQLQSGDGGVARLFKRAYQSLSPGGLFILEPQPWRSYSHSKKASDTTFGHFRTLKLRPEQFTSYLTDSVGFSSYRLLTRTGNQRPIYLFHKGPTHRK</sequence>
<evidence type="ECO:0000256" key="5">
    <source>
        <dbReference type="PROSITE-ProRule" id="PRU00848"/>
    </source>
</evidence>
<feature type="compositionally biased region" description="Basic residues" evidence="7">
    <location>
        <begin position="253"/>
        <end position="262"/>
    </location>
</feature>
<evidence type="ECO:0000256" key="6">
    <source>
        <dbReference type="RuleBase" id="RU367087"/>
    </source>
</evidence>
<evidence type="ECO:0000256" key="2">
    <source>
        <dbReference type="ARBA" id="ARBA00022603"/>
    </source>
</evidence>
<evidence type="ECO:0000256" key="7">
    <source>
        <dbReference type="SAM" id="MobiDB-lite"/>
    </source>
</evidence>
<gene>
    <name evidence="9" type="primary">MEPCE</name>
</gene>
<dbReference type="Pfam" id="PF06859">
    <property type="entry name" value="Bin3"/>
    <property type="match status" value="1"/>
</dbReference>
<comment type="similarity">
    <text evidence="1 6">Belongs to the methyltransferase superfamily.</text>
</comment>
<evidence type="ECO:0000256" key="3">
    <source>
        <dbReference type="ARBA" id="ARBA00022679"/>
    </source>
</evidence>
<reference evidence="9" key="1">
    <citation type="submission" date="2016-05" db="EMBL/GenBank/DDBJ databases">
        <authorList>
            <person name="Lavstsen T."/>
            <person name="Jespersen J.S."/>
        </authorList>
    </citation>
    <scope>NUCLEOTIDE SEQUENCE</scope>
    <source>
        <tissue evidence="9">Brain</tissue>
    </source>
</reference>
<proteinExistence type="inferred from homology"/>
<dbReference type="PROSITE" id="PS51515">
    <property type="entry name" value="BIN3_SAM"/>
    <property type="match status" value="1"/>
</dbReference>
<dbReference type="Gene3D" id="3.40.50.150">
    <property type="entry name" value="Vaccinia Virus protein VP39"/>
    <property type="match status" value="1"/>
</dbReference>
<dbReference type="AlphaFoldDB" id="A0A1A8CNP5"/>
<keyword evidence="2 6" id="KW-0489">Methyltransferase</keyword>
<dbReference type="PANTHER" id="PTHR12315">
    <property type="entry name" value="BICOID-INTERACTING PROTEIN RELATED"/>
    <property type="match status" value="1"/>
</dbReference>
<name>A0A1A8CNP5_NOTKA</name>
<accession>A0A1A8CNP5</accession>